<protein>
    <submittedName>
        <fullName evidence="3">Uncharacterized protein</fullName>
    </submittedName>
</protein>
<feature type="compositionally biased region" description="Basic residues" evidence="1">
    <location>
        <begin position="719"/>
        <end position="731"/>
    </location>
</feature>
<feature type="transmembrane region" description="Helical" evidence="2">
    <location>
        <begin position="241"/>
        <end position="263"/>
    </location>
</feature>
<reference evidence="3" key="1">
    <citation type="submission" date="2013-08" db="EMBL/GenBank/DDBJ databases">
        <title>Gene expansion shapes genome architecture in the human pathogen Lichtheimia corymbifera: an evolutionary genomics analysis in the ancient terrestrial Mucorales (Mucoromycotina).</title>
        <authorList>
            <person name="Schwartze V.U."/>
            <person name="Winter S."/>
            <person name="Shelest E."/>
            <person name="Marcet-Houben M."/>
            <person name="Horn F."/>
            <person name="Wehner S."/>
            <person name="Hoffmann K."/>
            <person name="Riege K."/>
            <person name="Sammeth M."/>
            <person name="Nowrousian M."/>
            <person name="Valiante V."/>
            <person name="Linde J."/>
            <person name="Jacobsen I.D."/>
            <person name="Marz M."/>
            <person name="Brakhage A.A."/>
            <person name="Gabaldon T."/>
            <person name="Bocker S."/>
            <person name="Voigt K."/>
        </authorList>
    </citation>
    <scope>NUCLEOTIDE SEQUENCE [LARGE SCALE GENOMIC DNA]</scope>
    <source>
        <strain evidence="3">FSU 9682</strain>
    </source>
</reference>
<gene>
    <name evidence="3" type="ORF">LCOR_07545.1</name>
</gene>
<feature type="compositionally biased region" description="Basic and acidic residues" evidence="1">
    <location>
        <begin position="692"/>
        <end position="718"/>
    </location>
</feature>
<name>A0A068S3J1_9FUNG</name>
<keyword evidence="2" id="KW-1133">Transmembrane helix</keyword>
<dbReference type="Gene3D" id="2.120.10.80">
    <property type="entry name" value="Kelch-type beta propeller"/>
    <property type="match status" value="1"/>
</dbReference>
<dbReference type="OrthoDB" id="2261647at2759"/>
<dbReference type="STRING" id="1263082.A0A068S3J1"/>
<dbReference type="AlphaFoldDB" id="A0A068S3J1"/>
<proteinExistence type="predicted"/>
<dbReference type="Proteomes" id="UP000027586">
    <property type="component" value="Unassembled WGS sequence"/>
</dbReference>
<sequence length="731" mass="83806">MMGSNIGDGTHTVWQRAWIFDTRRLTGYEQALSKRTDSLYPYARYGCNAILARDHTKIYYFGGRQQYPIVSDEEVDTQTTLYAYNELNILDIATWTWMSPSIVRGAIAQPRYDASAGLLYGKYWMIFGGKSEFAWTNDVNVLEIPDGQSSDTNSSNTFTWLYNITDATLGVSKDDTSKRLGGGAIAGIVVGAFVAVVLLIMFAWIQHHKKRGPLSVITAVRDAILYMTWDRRVGEPLWTAILHSVSKLIFSGLFIAYCVYSIIRIIESSETTMVMSKPVAQVRVPDIRFCFDNYRGSDALVVQSDTVSRPAASEEWKGYITPLNVRYHIPSYPNSIYGDIRCWLFAAPPEFRLEYQANNDQPSNGTKLRFLLGGGMARTGFNMNHSRVHISVYHPDRDPNKVVYNISDQPNMSYEDIQEWLRRDKNDQEIANTYTAEINTYSSLGYQLKNHRYLLDTPWNRVGFAQSRNNTPEIETSFRTSIQDDAMMVRNALDVYPISFMEIEEQDQRIDTLMSTFGLIGGILSLFTLILTRVYGARPPSMHGWIMKLPFSKPTRSIERNLLKSFGPVGQPIPFVQPVDHHLLNAQQLQEHNLVDMSHDAENSNSTCDLHAKIQTMEKTERMHEKEISNLKRRLQLMELVFKSYYVDDDVFNRLYDAHCAEEASESNNDTSTSSHGMLTKLFHRRRYRPQNMHDEEQQFPERSKASLLDLPERDLLHHAHQKSTSRTPKT</sequence>
<feature type="region of interest" description="Disordered" evidence="1">
    <location>
        <begin position="691"/>
        <end position="731"/>
    </location>
</feature>
<feature type="transmembrane region" description="Helical" evidence="2">
    <location>
        <begin position="517"/>
        <end position="536"/>
    </location>
</feature>
<evidence type="ECO:0000256" key="2">
    <source>
        <dbReference type="SAM" id="Phobius"/>
    </source>
</evidence>
<evidence type="ECO:0000313" key="4">
    <source>
        <dbReference type="Proteomes" id="UP000027586"/>
    </source>
</evidence>
<feature type="transmembrane region" description="Helical" evidence="2">
    <location>
        <begin position="180"/>
        <end position="205"/>
    </location>
</feature>
<keyword evidence="2" id="KW-0812">Transmembrane</keyword>
<dbReference type="InterPro" id="IPR015915">
    <property type="entry name" value="Kelch-typ_b-propeller"/>
</dbReference>
<dbReference type="VEuPathDB" id="FungiDB:LCOR_07545.1"/>
<evidence type="ECO:0000313" key="3">
    <source>
        <dbReference type="EMBL" id="CDH56510.1"/>
    </source>
</evidence>
<evidence type="ECO:0000256" key="1">
    <source>
        <dbReference type="SAM" id="MobiDB-lite"/>
    </source>
</evidence>
<dbReference type="EMBL" id="CBTN010000038">
    <property type="protein sequence ID" value="CDH56510.1"/>
    <property type="molecule type" value="Genomic_DNA"/>
</dbReference>
<dbReference type="Pfam" id="PF24681">
    <property type="entry name" value="Kelch_KLHDC2_KLHL20_DRC7"/>
    <property type="match status" value="1"/>
</dbReference>
<comment type="caution">
    <text evidence="3">The sequence shown here is derived from an EMBL/GenBank/DDBJ whole genome shotgun (WGS) entry which is preliminary data.</text>
</comment>
<accession>A0A068S3J1</accession>
<organism evidence="3 4">
    <name type="scientific">Lichtheimia corymbifera JMRC:FSU:9682</name>
    <dbReference type="NCBI Taxonomy" id="1263082"/>
    <lineage>
        <taxon>Eukaryota</taxon>
        <taxon>Fungi</taxon>
        <taxon>Fungi incertae sedis</taxon>
        <taxon>Mucoromycota</taxon>
        <taxon>Mucoromycotina</taxon>
        <taxon>Mucoromycetes</taxon>
        <taxon>Mucorales</taxon>
        <taxon>Lichtheimiaceae</taxon>
        <taxon>Lichtheimia</taxon>
    </lineage>
</organism>
<dbReference type="SUPFAM" id="SSF117281">
    <property type="entry name" value="Kelch motif"/>
    <property type="match status" value="1"/>
</dbReference>
<keyword evidence="4" id="KW-1185">Reference proteome</keyword>
<keyword evidence="2" id="KW-0472">Membrane</keyword>